<keyword evidence="2" id="KW-1003">Cell membrane</keyword>
<evidence type="ECO:0000256" key="5">
    <source>
        <dbReference type="ARBA" id="ARBA00023136"/>
    </source>
</evidence>
<feature type="transmembrane region" description="Helical" evidence="6">
    <location>
        <begin position="96"/>
        <end position="119"/>
    </location>
</feature>
<evidence type="ECO:0000313" key="8">
    <source>
        <dbReference type="Proteomes" id="UP000182584"/>
    </source>
</evidence>
<reference evidence="7 8" key="1">
    <citation type="submission" date="2016-10" db="EMBL/GenBank/DDBJ databases">
        <authorList>
            <person name="de Groot N.N."/>
        </authorList>
    </citation>
    <scope>NUCLEOTIDE SEQUENCE [LARGE SCALE GENOMIC DNA]</scope>
    <source>
        <strain evidence="7 8">AR40</strain>
    </source>
</reference>
<dbReference type="AlphaFoldDB" id="A0A1H9Q5G6"/>
<feature type="transmembrane region" description="Helical" evidence="6">
    <location>
        <begin position="444"/>
        <end position="465"/>
    </location>
</feature>
<organism evidence="7 8">
    <name type="scientific">Butyrivibrio fibrisolvens</name>
    <dbReference type="NCBI Taxonomy" id="831"/>
    <lineage>
        <taxon>Bacteria</taxon>
        <taxon>Bacillati</taxon>
        <taxon>Bacillota</taxon>
        <taxon>Clostridia</taxon>
        <taxon>Lachnospirales</taxon>
        <taxon>Lachnospiraceae</taxon>
        <taxon>Butyrivibrio</taxon>
    </lineage>
</organism>
<feature type="transmembrane region" description="Helical" evidence="6">
    <location>
        <begin position="394"/>
        <end position="423"/>
    </location>
</feature>
<dbReference type="PANTHER" id="PTHR30250:SF26">
    <property type="entry name" value="PSMA PROTEIN"/>
    <property type="match status" value="1"/>
</dbReference>
<feature type="transmembrane region" description="Helical" evidence="6">
    <location>
        <begin position="471"/>
        <end position="493"/>
    </location>
</feature>
<evidence type="ECO:0000256" key="4">
    <source>
        <dbReference type="ARBA" id="ARBA00022989"/>
    </source>
</evidence>
<dbReference type="EMBL" id="FOGJ01000007">
    <property type="protein sequence ID" value="SER55684.1"/>
    <property type="molecule type" value="Genomic_DNA"/>
</dbReference>
<dbReference type="eggNOG" id="COG2244">
    <property type="taxonomic scope" value="Bacteria"/>
</dbReference>
<keyword evidence="4 6" id="KW-1133">Transmembrane helix</keyword>
<gene>
    <name evidence="7" type="ORF">SAMN04487884_10743</name>
</gene>
<feature type="transmembrane region" description="Helical" evidence="6">
    <location>
        <begin position="281"/>
        <end position="301"/>
    </location>
</feature>
<feature type="transmembrane region" description="Helical" evidence="6">
    <location>
        <begin position="173"/>
        <end position="193"/>
    </location>
</feature>
<comment type="subcellular location">
    <subcellularLocation>
        <location evidence="1">Cell membrane</location>
        <topology evidence="1">Multi-pass membrane protein</topology>
    </subcellularLocation>
</comment>
<dbReference type="OrthoDB" id="8609648at2"/>
<evidence type="ECO:0000256" key="6">
    <source>
        <dbReference type="SAM" id="Phobius"/>
    </source>
</evidence>
<dbReference type="InterPro" id="IPR050833">
    <property type="entry name" value="Poly_Biosynth_Transport"/>
</dbReference>
<evidence type="ECO:0000256" key="1">
    <source>
        <dbReference type="ARBA" id="ARBA00004651"/>
    </source>
</evidence>
<evidence type="ECO:0000313" key="7">
    <source>
        <dbReference type="EMBL" id="SER55684.1"/>
    </source>
</evidence>
<dbReference type="GO" id="GO:0005886">
    <property type="term" value="C:plasma membrane"/>
    <property type="evidence" value="ECO:0007669"/>
    <property type="project" value="UniProtKB-SubCell"/>
</dbReference>
<sequence>MSYKNDGRIKNTVRNIFFGYTSTLITALLGFIARKIFIMRLAESLLGVNSLYTGILSALSLTELGVGTALNFSLYKPVAQGDTETIKSYMRLYKKAYRIIAAVVAIIGIALIPFLPVLTNKGASDIPARDLTLYYLIFLFNSATSYLVSYKYSLVNAEQKTYIQTNIITITKLVSVTMQIVVLFVTSSFYAYLLTDLFVQLFQKIFVSRYLNKRYPYLEDRDIRPLTNAQIQEVRDKTVSLMWLKIGDTARTQTDAIVISAFINVIYTGVVDNFNMVINTVSSFVNTIFNAALPGFGNLIATESRQKQYDMFKVYRFAAQWLYGFSAVGFYILLSPLIILLYGQGWSLEQGIILFIIIEYYLKGERTVVNNFKTAAGKFEQDKYLATTQGVVNLVVSIVLAIKIGLIGVYIGTVVSGVIANFVRPYIIYHDCFDKKVRQYYIDSFKYHTVMLGTTLLCIWLSAYTLPSVKWIYFVLTGIMITVVYNVIFLIFFGRGEEFKYLKGILISRIRH</sequence>
<evidence type="ECO:0000256" key="3">
    <source>
        <dbReference type="ARBA" id="ARBA00022692"/>
    </source>
</evidence>
<feature type="transmembrane region" description="Helical" evidence="6">
    <location>
        <begin position="131"/>
        <end position="152"/>
    </location>
</feature>
<dbReference type="RefSeq" id="WP_074755226.1">
    <property type="nucleotide sequence ID" value="NZ_FOGJ01000007.1"/>
</dbReference>
<feature type="transmembrane region" description="Helical" evidence="6">
    <location>
        <begin position="12"/>
        <end position="32"/>
    </location>
</feature>
<accession>A0A1H9Q5G6</accession>
<dbReference type="Proteomes" id="UP000182584">
    <property type="component" value="Unassembled WGS sequence"/>
</dbReference>
<dbReference type="PANTHER" id="PTHR30250">
    <property type="entry name" value="PST FAMILY PREDICTED COLANIC ACID TRANSPORTER"/>
    <property type="match status" value="1"/>
</dbReference>
<evidence type="ECO:0000256" key="2">
    <source>
        <dbReference type="ARBA" id="ARBA00022475"/>
    </source>
</evidence>
<feature type="transmembrane region" description="Helical" evidence="6">
    <location>
        <begin position="321"/>
        <end position="342"/>
    </location>
</feature>
<name>A0A1H9Q5G6_BUTFI</name>
<keyword evidence="5 6" id="KW-0472">Membrane</keyword>
<proteinExistence type="predicted"/>
<keyword evidence="3 6" id="KW-0812">Transmembrane</keyword>
<feature type="transmembrane region" description="Helical" evidence="6">
    <location>
        <begin position="52"/>
        <end position="75"/>
    </location>
</feature>
<protein>
    <submittedName>
        <fullName evidence="7">Membrane protein involved in the export of O-antigen and teichoic acid</fullName>
    </submittedName>
</protein>